<gene>
    <name evidence="1" type="ORF">M378DRAFT_162717</name>
</gene>
<dbReference type="Proteomes" id="UP000054549">
    <property type="component" value="Unassembled WGS sequence"/>
</dbReference>
<dbReference type="AlphaFoldDB" id="A0A0C2WT26"/>
<dbReference type="HOGENOM" id="CLU_2978662_0_0_1"/>
<dbReference type="EMBL" id="KN818246">
    <property type="protein sequence ID" value="KIL64867.1"/>
    <property type="molecule type" value="Genomic_DNA"/>
</dbReference>
<proteinExistence type="predicted"/>
<reference evidence="1 2" key="1">
    <citation type="submission" date="2014-04" db="EMBL/GenBank/DDBJ databases">
        <title>Evolutionary Origins and Diversification of the Mycorrhizal Mutualists.</title>
        <authorList>
            <consortium name="DOE Joint Genome Institute"/>
            <consortium name="Mycorrhizal Genomics Consortium"/>
            <person name="Kohler A."/>
            <person name="Kuo A."/>
            <person name="Nagy L.G."/>
            <person name="Floudas D."/>
            <person name="Copeland A."/>
            <person name="Barry K.W."/>
            <person name="Cichocki N."/>
            <person name="Veneault-Fourrey C."/>
            <person name="LaButti K."/>
            <person name="Lindquist E.A."/>
            <person name="Lipzen A."/>
            <person name="Lundell T."/>
            <person name="Morin E."/>
            <person name="Murat C."/>
            <person name="Riley R."/>
            <person name="Ohm R."/>
            <person name="Sun H."/>
            <person name="Tunlid A."/>
            <person name="Henrissat B."/>
            <person name="Grigoriev I.V."/>
            <person name="Hibbett D.S."/>
            <person name="Martin F."/>
        </authorList>
    </citation>
    <scope>NUCLEOTIDE SEQUENCE [LARGE SCALE GENOMIC DNA]</scope>
    <source>
        <strain evidence="1 2">Koide BX008</strain>
    </source>
</reference>
<name>A0A0C2WT26_AMAMK</name>
<evidence type="ECO:0000313" key="1">
    <source>
        <dbReference type="EMBL" id="KIL64867.1"/>
    </source>
</evidence>
<accession>A0A0C2WT26</accession>
<sequence>MVPAYQAPSSNLIDQVGHTGTSDIPIVEIPSAVKHTIRSALNRLEYVWGTSLTNATFY</sequence>
<keyword evidence="2" id="KW-1185">Reference proteome</keyword>
<dbReference type="InParanoid" id="A0A0C2WT26"/>
<protein>
    <submittedName>
        <fullName evidence="1">Uncharacterized protein</fullName>
    </submittedName>
</protein>
<organism evidence="1 2">
    <name type="scientific">Amanita muscaria (strain Koide BX008)</name>
    <dbReference type="NCBI Taxonomy" id="946122"/>
    <lineage>
        <taxon>Eukaryota</taxon>
        <taxon>Fungi</taxon>
        <taxon>Dikarya</taxon>
        <taxon>Basidiomycota</taxon>
        <taxon>Agaricomycotina</taxon>
        <taxon>Agaricomycetes</taxon>
        <taxon>Agaricomycetidae</taxon>
        <taxon>Agaricales</taxon>
        <taxon>Pluteineae</taxon>
        <taxon>Amanitaceae</taxon>
        <taxon>Amanita</taxon>
    </lineage>
</organism>
<evidence type="ECO:0000313" key="2">
    <source>
        <dbReference type="Proteomes" id="UP000054549"/>
    </source>
</evidence>
<feature type="non-terminal residue" evidence="1">
    <location>
        <position position="1"/>
    </location>
</feature>